<feature type="transmembrane region" description="Helical" evidence="8">
    <location>
        <begin position="268"/>
        <end position="290"/>
    </location>
</feature>
<feature type="transmembrane region" description="Helical" evidence="8">
    <location>
        <begin position="66"/>
        <end position="86"/>
    </location>
</feature>
<feature type="transmembrane region" description="Helical" evidence="8">
    <location>
        <begin position="361"/>
        <end position="381"/>
    </location>
</feature>
<keyword evidence="11" id="KW-1185">Reference proteome</keyword>
<comment type="subcellular location">
    <subcellularLocation>
        <location evidence="1">Cell membrane</location>
        <topology evidence="1">Multi-pass membrane protein</topology>
    </subcellularLocation>
</comment>
<dbReference type="EMBL" id="CM001436">
    <property type="protein sequence ID" value="EHQ34902.1"/>
    <property type="molecule type" value="Genomic_DNA"/>
</dbReference>
<feature type="transmembrane region" description="Helical" evidence="8">
    <location>
        <begin position="334"/>
        <end position="355"/>
    </location>
</feature>
<reference evidence="10 11" key="1">
    <citation type="submission" date="2011-10" db="EMBL/GenBank/DDBJ databases">
        <title>The Improved High-Quality Draft genome of Methanoplanus limicola DSM 2279.</title>
        <authorList>
            <consortium name="US DOE Joint Genome Institute (JGI-PGF)"/>
            <person name="Lucas S."/>
            <person name="Copeland A."/>
            <person name="Lapidus A."/>
            <person name="Glavina del Rio T."/>
            <person name="Dalin E."/>
            <person name="Tice H."/>
            <person name="Bruce D."/>
            <person name="Goodwin L."/>
            <person name="Pitluck S."/>
            <person name="Peters L."/>
            <person name="Mikhailova N."/>
            <person name="Lu M."/>
            <person name="Kyrpides N."/>
            <person name="Mavromatis K."/>
            <person name="Ivanova N."/>
            <person name="Markowitz V."/>
            <person name="Cheng J.-F."/>
            <person name="Hugenholtz P."/>
            <person name="Woyke T."/>
            <person name="Wu D."/>
            <person name="Wirth R."/>
            <person name="Brambilla E.-M."/>
            <person name="Klenk H.-P."/>
            <person name="Eisen J.A."/>
        </authorList>
    </citation>
    <scope>NUCLEOTIDE SEQUENCE [LARGE SCALE GENOMIC DNA]</scope>
    <source>
        <strain evidence="10 11">DSM 2279</strain>
    </source>
</reference>
<feature type="transmembrane region" description="Helical" evidence="8">
    <location>
        <begin position="32"/>
        <end position="54"/>
    </location>
</feature>
<evidence type="ECO:0000256" key="2">
    <source>
        <dbReference type="ARBA" id="ARBA00022448"/>
    </source>
</evidence>
<dbReference type="SUPFAM" id="SSF103473">
    <property type="entry name" value="MFS general substrate transporter"/>
    <property type="match status" value="1"/>
</dbReference>
<organism evidence="10 11">
    <name type="scientific">Methanoplanus limicola DSM 2279</name>
    <dbReference type="NCBI Taxonomy" id="937775"/>
    <lineage>
        <taxon>Archaea</taxon>
        <taxon>Methanobacteriati</taxon>
        <taxon>Methanobacteriota</taxon>
        <taxon>Stenosarchaea group</taxon>
        <taxon>Methanomicrobia</taxon>
        <taxon>Methanomicrobiales</taxon>
        <taxon>Methanomicrobiaceae</taxon>
        <taxon>Methanoplanus</taxon>
    </lineage>
</organism>
<dbReference type="InParanoid" id="H1YWX9"/>
<dbReference type="HOGENOM" id="CLU_001265_10_14_2"/>
<evidence type="ECO:0000256" key="7">
    <source>
        <dbReference type="SAM" id="MobiDB-lite"/>
    </source>
</evidence>
<evidence type="ECO:0000256" key="8">
    <source>
        <dbReference type="SAM" id="Phobius"/>
    </source>
</evidence>
<evidence type="ECO:0000256" key="5">
    <source>
        <dbReference type="ARBA" id="ARBA00022989"/>
    </source>
</evidence>
<dbReference type="PROSITE" id="PS50850">
    <property type="entry name" value="MFS"/>
    <property type="match status" value="1"/>
</dbReference>
<proteinExistence type="predicted"/>
<feature type="transmembrane region" description="Helical" evidence="8">
    <location>
        <begin position="121"/>
        <end position="144"/>
    </location>
</feature>
<feature type="region of interest" description="Disordered" evidence="7">
    <location>
        <begin position="1"/>
        <end position="21"/>
    </location>
</feature>
<keyword evidence="6 8" id="KW-0472">Membrane</keyword>
<dbReference type="GO" id="GO:0022857">
    <property type="term" value="F:transmembrane transporter activity"/>
    <property type="evidence" value="ECO:0007669"/>
    <property type="project" value="InterPro"/>
</dbReference>
<protein>
    <submittedName>
        <fullName evidence="10">Major facilitator superfamily MFS_1</fullName>
    </submittedName>
</protein>
<keyword evidence="2" id="KW-0813">Transport</keyword>
<feature type="transmembrane region" description="Helical" evidence="8">
    <location>
        <begin position="426"/>
        <end position="446"/>
    </location>
</feature>
<keyword evidence="5 8" id="KW-1133">Transmembrane helix</keyword>
<evidence type="ECO:0000259" key="9">
    <source>
        <dbReference type="PROSITE" id="PS50850"/>
    </source>
</evidence>
<evidence type="ECO:0000313" key="10">
    <source>
        <dbReference type="EMBL" id="EHQ34902.1"/>
    </source>
</evidence>
<dbReference type="AlphaFoldDB" id="H1YWX9"/>
<sequence length="452" mass="47471">MNKIHNQNHNPDRNCQHNLSGNSPGNPDKQRILLILSLCVFISLAGIGIVVPLFSVYADNLGASGLWIGIVFGAFAFSRTVFMPYFGSLSDRCDKKRIIGAGLLLYAVISLGYIISGDVLALVAVRLVHGISSAMIAPVAMAYLGEIASPGEEAGFMAKFQAAILFGFGAGPLIGGYLYDLSGFKAAFYSLTLLSAVAFLVLVLFLPSELKIRSEISGDAPPVAGGPKSVVKNSDSAGKFRFSLKSVMSRISGILSSEALRLLFKNPLYAGVLLVTFVTEFGMIGLLVFIPLYVPGIGLSPGAAGLIISLNVFSAGILQMVFGNIADRRGRMYLVPLGCLIMGAAFIAVSCAGSLTVLLLLALLHAAGGLFVYPALNAYMVEAGRIAGMGAVMGIYNSVRGVGDMIAPVIGGIIIDIYGLGVYYHFSGIAVIMSAFIFILLSGKIVSSAKSR</sequence>
<dbReference type="OrthoDB" id="117970at2157"/>
<dbReference type="Proteomes" id="UP000005741">
    <property type="component" value="Chromosome"/>
</dbReference>
<evidence type="ECO:0000256" key="3">
    <source>
        <dbReference type="ARBA" id="ARBA00022475"/>
    </source>
</evidence>
<dbReference type="InterPro" id="IPR036259">
    <property type="entry name" value="MFS_trans_sf"/>
</dbReference>
<keyword evidence="3" id="KW-1003">Cell membrane</keyword>
<feature type="transmembrane region" description="Helical" evidence="8">
    <location>
        <begin position="186"/>
        <end position="206"/>
    </location>
</feature>
<feature type="transmembrane region" description="Helical" evidence="8">
    <location>
        <begin position="302"/>
        <end position="322"/>
    </location>
</feature>
<gene>
    <name evidence="10" type="ORF">Metlim_0779</name>
</gene>
<evidence type="ECO:0000256" key="4">
    <source>
        <dbReference type="ARBA" id="ARBA00022692"/>
    </source>
</evidence>
<evidence type="ECO:0000256" key="6">
    <source>
        <dbReference type="ARBA" id="ARBA00023136"/>
    </source>
</evidence>
<evidence type="ECO:0000256" key="1">
    <source>
        <dbReference type="ARBA" id="ARBA00004651"/>
    </source>
</evidence>
<keyword evidence="4 8" id="KW-0812">Transmembrane</keyword>
<dbReference type="FunCoup" id="H1YWX9">
    <property type="interactions" value="65"/>
</dbReference>
<dbReference type="InterPro" id="IPR020846">
    <property type="entry name" value="MFS_dom"/>
</dbReference>
<evidence type="ECO:0000313" key="11">
    <source>
        <dbReference type="Proteomes" id="UP000005741"/>
    </source>
</evidence>
<dbReference type="InterPro" id="IPR011701">
    <property type="entry name" value="MFS"/>
</dbReference>
<dbReference type="Gene3D" id="1.20.1250.20">
    <property type="entry name" value="MFS general substrate transporter like domains"/>
    <property type="match status" value="1"/>
</dbReference>
<feature type="domain" description="Major facilitator superfamily (MFS) profile" evidence="9">
    <location>
        <begin position="32"/>
        <end position="445"/>
    </location>
</feature>
<feature type="transmembrane region" description="Helical" evidence="8">
    <location>
        <begin position="402"/>
        <end position="420"/>
    </location>
</feature>
<dbReference type="InterPro" id="IPR050171">
    <property type="entry name" value="MFS_Transporters"/>
</dbReference>
<dbReference type="Pfam" id="PF07690">
    <property type="entry name" value="MFS_1"/>
    <property type="match status" value="1"/>
</dbReference>
<dbReference type="PANTHER" id="PTHR23517">
    <property type="entry name" value="RESISTANCE PROTEIN MDTM, PUTATIVE-RELATED-RELATED"/>
    <property type="match status" value="1"/>
</dbReference>
<dbReference type="CDD" id="cd17325">
    <property type="entry name" value="MFS_MdtG_SLC18_like"/>
    <property type="match status" value="1"/>
</dbReference>
<dbReference type="GO" id="GO:0005886">
    <property type="term" value="C:plasma membrane"/>
    <property type="evidence" value="ECO:0007669"/>
    <property type="project" value="UniProtKB-SubCell"/>
</dbReference>
<dbReference type="RefSeq" id="WP_004076617.1">
    <property type="nucleotide sequence ID" value="NZ_CM001436.1"/>
</dbReference>
<feature type="transmembrane region" description="Helical" evidence="8">
    <location>
        <begin position="98"/>
        <end position="115"/>
    </location>
</feature>
<feature type="transmembrane region" description="Helical" evidence="8">
    <location>
        <begin position="156"/>
        <end position="174"/>
    </location>
</feature>
<dbReference type="PANTHER" id="PTHR23517:SF3">
    <property type="entry name" value="INTEGRAL MEMBRANE TRANSPORT PROTEIN"/>
    <property type="match status" value="1"/>
</dbReference>
<dbReference type="Gene3D" id="1.20.1720.10">
    <property type="entry name" value="Multidrug resistance protein D"/>
    <property type="match status" value="1"/>
</dbReference>
<dbReference type="STRING" id="937775.Metlim_0779"/>
<accession>H1YWX9</accession>
<name>H1YWX9_9EURY</name>